<gene>
    <name evidence="1" type="ORF">AB4875_10420</name>
</gene>
<dbReference type="EC" id="2.8.2.-" evidence="1"/>
<dbReference type="PANTHER" id="PTHR36451">
    <property type="entry name" value="PAPS-DEPENDENT SULFOTRANSFERASE STF3"/>
    <property type="match status" value="1"/>
</dbReference>
<dbReference type="EMBL" id="JBFRYB010000001">
    <property type="protein sequence ID" value="MEX1665904.1"/>
    <property type="molecule type" value="Genomic_DNA"/>
</dbReference>
<proteinExistence type="predicted"/>
<protein>
    <submittedName>
        <fullName evidence="1">Sulfotransferase</fullName>
        <ecNumber evidence="1">2.8.2.-</ecNumber>
    </submittedName>
</protein>
<dbReference type="InterPro" id="IPR052736">
    <property type="entry name" value="Stf3_sulfotransferase"/>
</dbReference>
<reference evidence="1 2" key="1">
    <citation type="journal article" date="2011" name="Int. J. Syst. Evol. Microbiol.">
        <title>Zhongshania antarctica gen. nov., sp. nov. and Zhongshania guokunii sp. nov., gammaproteobacteria respectively isolated from coastal attached (fast) ice and surface seawater of the Antarctic.</title>
        <authorList>
            <person name="Li H.J."/>
            <person name="Zhang X.Y."/>
            <person name="Chen C.X."/>
            <person name="Zhang Y.J."/>
            <person name="Gao Z.M."/>
            <person name="Yu Y."/>
            <person name="Chen X.L."/>
            <person name="Chen B."/>
            <person name="Zhang Y.Z."/>
        </authorList>
    </citation>
    <scope>NUCLEOTIDE SEQUENCE [LARGE SCALE GENOMIC DNA]</scope>
    <source>
        <strain evidence="1 2">R06B22</strain>
    </source>
</reference>
<sequence>MKHRIDPNFPASNEDASRLDSLSQVPVRPVFIMGLHRSGTTFLYDCVAKSFPLAHLSLYHLLYFDRLLTNKDQATEQQDKDKLNQFFAERGISDRNIDGTTIDADAVEEYGFLLRKKTATFKLCDQNAALFATLCQKLLAVQSDKQAVLLKNPWDTGNAKKILSYYPEARFIYISREPIAVLNSMLNALLAYLEGPQDYLEVLLDKGKGRSGYRSGYIAWLILRGLRKVLGRNNSARLARNMLAKDVARQVAIYRKELAVMPASRAIEIDYQDLVADPEATMQSLKALLDLPITDMQEIFEVKQRNNINPVLKDFQESLDRLVEKAMEYPLGE</sequence>
<evidence type="ECO:0000313" key="1">
    <source>
        <dbReference type="EMBL" id="MEX1665904.1"/>
    </source>
</evidence>
<comment type="caution">
    <text evidence="1">The sequence shown here is derived from an EMBL/GenBank/DDBJ whole genome shotgun (WGS) entry which is preliminary data.</text>
</comment>
<dbReference type="Proteomes" id="UP001557484">
    <property type="component" value="Unassembled WGS sequence"/>
</dbReference>
<dbReference type="RefSeq" id="WP_368375998.1">
    <property type="nucleotide sequence ID" value="NZ_JBFRYB010000001.1"/>
</dbReference>
<dbReference type="Gene3D" id="3.40.50.300">
    <property type="entry name" value="P-loop containing nucleotide triphosphate hydrolases"/>
    <property type="match status" value="1"/>
</dbReference>
<keyword evidence="1" id="KW-0808">Transferase</keyword>
<dbReference type="GO" id="GO:0016740">
    <property type="term" value="F:transferase activity"/>
    <property type="evidence" value="ECO:0007669"/>
    <property type="project" value="UniProtKB-KW"/>
</dbReference>
<evidence type="ECO:0000313" key="2">
    <source>
        <dbReference type="Proteomes" id="UP001557484"/>
    </source>
</evidence>
<name>A0ABV3TYU2_9GAMM</name>
<dbReference type="Pfam" id="PF13469">
    <property type="entry name" value="Sulfotransfer_3"/>
    <property type="match status" value="2"/>
</dbReference>
<dbReference type="SUPFAM" id="SSF52540">
    <property type="entry name" value="P-loop containing nucleoside triphosphate hydrolases"/>
    <property type="match status" value="1"/>
</dbReference>
<dbReference type="InterPro" id="IPR027417">
    <property type="entry name" value="P-loop_NTPase"/>
</dbReference>
<organism evidence="1 2">
    <name type="scientific">Zhongshania arctica</name>
    <dbReference type="NCBI Taxonomy" id="3238302"/>
    <lineage>
        <taxon>Bacteria</taxon>
        <taxon>Pseudomonadati</taxon>
        <taxon>Pseudomonadota</taxon>
        <taxon>Gammaproteobacteria</taxon>
        <taxon>Cellvibrionales</taxon>
        <taxon>Spongiibacteraceae</taxon>
        <taxon>Zhongshania</taxon>
    </lineage>
</organism>
<keyword evidence="2" id="KW-1185">Reference proteome</keyword>
<accession>A0ABV3TYU2</accession>
<dbReference type="PANTHER" id="PTHR36451:SF1">
    <property type="entry name" value="OMEGA-HYDROXY-BETA-DIHYDROMENAQUINONE-9 SULFOTRANSFERASE STF3"/>
    <property type="match status" value="1"/>
</dbReference>